<gene>
    <name evidence="1" type="ORF">GCM10009431_04960</name>
</gene>
<keyword evidence="2" id="KW-1185">Reference proteome</keyword>
<comment type="caution">
    <text evidence="1">The sequence shown here is derived from an EMBL/GenBank/DDBJ whole genome shotgun (WGS) entry which is preliminary data.</text>
</comment>
<evidence type="ECO:0000313" key="1">
    <source>
        <dbReference type="EMBL" id="GAA0737748.1"/>
    </source>
</evidence>
<protein>
    <recommendedName>
        <fullName evidence="3">Lipoprotein</fullName>
    </recommendedName>
</protein>
<dbReference type="EMBL" id="BAAAGF010000001">
    <property type="protein sequence ID" value="GAA0737748.1"/>
    <property type="molecule type" value="Genomic_DNA"/>
</dbReference>
<evidence type="ECO:0008006" key="3">
    <source>
        <dbReference type="Google" id="ProtNLM"/>
    </source>
</evidence>
<accession>A0ABN1JEK0</accession>
<organism evidence="1 2">
    <name type="scientific">Gaetbulibacter jejuensis</name>
    <dbReference type="NCBI Taxonomy" id="584607"/>
    <lineage>
        <taxon>Bacteria</taxon>
        <taxon>Pseudomonadati</taxon>
        <taxon>Bacteroidota</taxon>
        <taxon>Flavobacteriia</taxon>
        <taxon>Flavobacteriales</taxon>
        <taxon>Flavobacteriaceae</taxon>
        <taxon>Gaetbulibacter</taxon>
    </lineage>
</organism>
<sequence>MKTSIVLIFLFLFSCQTKKGQKENTDISNFKQTDKSINKNEHLFTLNEINSENLVKIIPPKNSDFELPDSTAKTEPYKNEDFNADGKNDIMVYLGACGTGGCIYGIFLNQNQNYYKLVFMDYLKGAEFEVENNGFISVKSYEEIEPYNPSKLSVTKFKFNETKYKYELDTTYVYLDR</sequence>
<evidence type="ECO:0000313" key="2">
    <source>
        <dbReference type="Proteomes" id="UP001500736"/>
    </source>
</evidence>
<reference evidence="1 2" key="1">
    <citation type="journal article" date="2019" name="Int. J. Syst. Evol. Microbiol.">
        <title>The Global Catalogue of Microorganisms (GCM) 10K type strain sequencing project: providing services to taxonomists for standard genome sequencing and annotation.</title>
        <authorList>
            <consortium name="The Broad Institute Genomics Platform"/>
            <consortium name="The Broad Institute Genome Sequencing Center for Infectious Disease"/>
            <person name="Wu L."/>
            <person name="Ma J."/>
        </authorList>
    </citation>
    <scope>NUCLEOTIDE SEQUENCE [LARGE SCALE GENOMIC DNA]</scope>
    <source>
        <strain evidence="1 2">JCM 15976</strain>
    </source>
</reference>
<dbReference type="PROSITE" id="PS51257">
    <property type="entry name" value="PROKAR_LIPOPROTEIN"/>
    <property type="match status" value="1"/>
</dbReference>
<proteinExistence type="predicted"/>
<name>A0ABN1JEK0_9FLAO</name>
<dbReference type="Proteomes" id="UP001500736">
    <property type="component" value="Unassembled WGS sequence"/>
</dbReference>
<dbReference type="RefSeq" id="WP_343795513.1">
    <property type="nucleotide sequence ID" value="NZ_BAAAGF010000001.1"/>
</dbReference>